<dbReference type="RefSeq" id="WP_188614238.1">
    <property type="nucleotide sequence ID" value="NZ_BMJT01000004.1"/>
</dbReference>
<dbReference type="Gene3D" id="3.30.565.10">
    <property type="entry name" value="Histidine kinase-like ATPase, C-terminal domain"/>
    <property type="match status" value="1"/>
</dbReference>
<dbReference type="InterPro" id="IPR016120">
    <property type="entry name" value="Sig_transdc_His_kin_SpoOB"/>
</dbReference>
<dbReference type="SUPFAM" id="SSF55890">
    <property type="entry name" value="Sporulation response regulatory protein Spo0B"/>
    <property type="match status" value="1"/>
</dbReference>
<dbReference type="InterPro" id="IPR005467">
    <property type="entry name" value="His_kinase_dom"/>
</dbReference>
<dbReference type="Pfam" id="PF00989">
    <property type="entry name" value="PAS"/>
    <property type="match status" value="1"/>
</dbReference>
<dbReference type="PRINTS" id="PR00344">
    <property type="entry name" value="BCTRLSENSOR"/>
</dbReference>
<evidence type="ECO:0000256" key="1">
    <source>
        <dbReference type="ARBA" id="ARBA00000085"/>
    </source>
</evidence>
<evidence type="ECO:0000256" key="12">
    <source>
        <dbReference type="ARBA" id="ARBA00023012"/>
    </source>
</evidence>
<dbReference type="SUPFAM" id="SSF55785">
    <property type="entry name" value="PYP-like sensor domain (PAS domain)"/>
    <property type="match status" value="1"/>
</dbReference>
<feature type="domain" description="PAS" evidence="16">
    <location>
        <begin position="215"/>
        <end position="261"/>
    </location>
</feature>
<evidence type="ECO:0000256" key="3">
    <source>
        <dbReference type="ARBA" id="ARBA00012438"/>
    </source>
</evidence>
<dbReference type="InterPro" id="IPR000014">
    <property type="entry name" value="PAS"/>
</dbReference>
<comment type="catalytic activity">
    <reaction evidence="1">
        <text>ATP + protein L-histidine = ADP + protein N-phospho-L-histidine.</text>
        <dbReference type="EC" id="2.7.13.3"/>
    </reaction>
</comment>
<dbReference type="PROSITE" id="PS50109">
    <property type="entry name" value="HIS_KIN"/>
    <property type="match status" value="1"/>
</dbReference>
<dbReference type="InterPro" id="IPR036890">
    <property type="entry name" value="HATPase_C_sf"/>
</dbReference>
<keyword evidence="9 17" id="KW-0418">Kinase</keyword>
<comment type="subcellular location">
    <subcellularLocation>
        <location evidence="2">Cell membrane</location>
        <topology evidence="2">Multi-pass membrane protein</topology>
    </subcellularLocation>
</comment>
<evidence type="ECO:0000259" key="16">
    <source>
        <dbReference type="PROSITE" id="PS50112"/>
    </source>
</evidence>
<sequence length="530" mass="59044">MKITFNTKLVLVMTLFILFISVIFSVVLYSFMKDMVKQQTGNRAIAVAESIAHMPSVQEAFHHDNPTSIIQPIIMPIMKATDAQFIVVGDRNSIRVAHPVVANIGKPMEGEDNARAFLGETYVSESVGSLGASLRGKTPIRDKRGDIVGVVSVGFFIQDLEAFTLFTTKKLVALLLAVILGGLIGAFIISYVLKKQLYGLAPDEIVKQFIEKENILQFTQEGVIATDNEGKITLMNDQAEQLLALTSSALVGQQADIALPQLHIRQVINTGKRLHDYEVIIGDEILLINAIPMMKARKLHGVVATFRSKHDMDWLQQELIKTKQYANALRSQTHEFSNKLHVIYGLLQLNERDEAMAMIKKESELSTTLVYQLIDQIADPYVSAMLIAKLHVAQEQHSAFIIDDTSKLSTIVEPTVRHALLTALGNVLDNAMEAIRDQKNQQIYLYFTDIGNEIVFEIENSGVVIPAVHRDRIFQYGFTTKSKGERRGVGLALSRELLRNVGGDIYVEDSEEDTCFIITLPKEAISCMTL</sequence>
<dbReference type="Gene3D" id="1.10.287.130">
    <property type="match status" value="1"/>
</dbReference>
<dbReference type="SMART" id="SM00091">
    <property type="entry name" value="PAS"/>
    <property type="match status" value="1"/>
</dbReference>
<dbReference type="EC" id="2.7.13.3" evidence="3"/>
<gene>
    <name evidence="17" type="primary">citS</name>
    <name evidence="17" type="ORF">GCM10007425_13120</name>
</gene>
<organism evidence="17 18">
    <name type="scientific">Lysinibacillus alkalisoli</name>
    <dbReference type="NCBI Taxonomy" id="1911548"/>
    <lineage>
        <taxon>Bacteria</taxon>
        <taxon>Bacillati</taxon>
        <taxon>Bacillota</taxon>
        <taxon>Bacilli</taxon>
        <taxon>Bacillales</taxon>
        <taxon>Bacillaceae</taxon>
        <taxon>Lysinibacillus</taxon>
    </lineage>
</organism>
<comment type="caution">
    <text evidence="17">The sequence shown here is derived from an EMBL/GenBank/DDBJ whole genome shotgun (WGS) entry which is preliminary data.</text>
</comment>
<evidence type="ECO:0000256" key="6">
    <source>
        <dbReference type="ARBA" id="ARBA00022679"/>
    </source>
</evidence>
<dbReference type="Pfam" id="PF14689">
    <property type="entry name" value="SPOB_a"/>
    <property type="match status" value="1"/>
</dbReference>
<keyword evidence="13 14" id="KW-0472">Membrane</keyword>
<keyword evidence="7 14" id="KW-0812">Transmembrane</keyword>
<dbReference type="AlphaFoldDB" id="A0A917G2N0"/>
<keyword evidence="11 14" id="KW-1133">Transmembrane helix</keyword>
<evidence type="ECO:0000256" key="9">
    <source>
        <dbReference type="ARBA" id="ARBA00022777"/>
    </source>
</evidence>
<proteinExistence type="predicted"/>
<dbReference type="GO" id="GO:0005524">
    <property type="term" value="F:ATP binding"/>
    <property type="evidence" value="ECO:0007669"/>
    <property type="project" value="UniProtKB-KW"/>
</dbReference>
<dbReference type="InterPro" id="IPR035965">
    <property type="entry name" value="PAS-like_dom_sf"/>
</dbReference>
<keyword evidence="6" id="KW-0808">Transferase</keyword>
<dbReference type="SMART" id="SM00387">
    <property type="entry name" value="HATPase_c"/>
    <property type="match status" value="1"/>
</dbReference>
<dbReference type="Pfam" id="PF17203">
    <property type="entry name" value="sCache_3_2"/>
    <property type="match status" value="1"/>
</dbReference>
<evidence type="ECO:0000313" key="17">
    <source>
        <dbReference type="EMBL" id="GGG20087.1"/>
    </source>
</evidence>
<keyword evidence="18" id="KW-1185">Reference proteome</keyword>
<dbReference type="InterPro" id="IPR013767">
    <property type="entry name" value="PAS_fold"/>
</dbReference>
<keyword evidence="10" id="KW-0067">ATP-binding</keyword>
<dbReference type="GO" id="GO:0005886">
    <property type="term" value="C:plasma membrane"/>
    <property type="evidence" value="ECO:0007669"/>
    <property type="project" value="UniProtKB-SubCell"/>
</dbReference>
<dbReference type="CDD" id="cd00130">
    <property type="entry name" value="PAS"/>
    <property type="match status" value="1"/>
</dbReference>
<feature type="transmembrane region" description="Helical" evidence="14">
    <location>
        <begin position="12"/>
        <end position="32"/>
    </location>
</feature>
<feature type="transmembrane region" description="Helical" evidence="14">
    <location>
        <begin position="172"/>
        <end position="193"/>
    </location>
</feature>
<reference evidence="17" key="1">
    <citation type="journal article" date="2014" name="Int. J. Syst. Evol. Microbiol.">
        <title>Complete genome sequence of Corynebacterium casei LMG S-19264T (=DSM 44701T), isolated from a smear-ripened cheese.</title>
        <authorList>
            <consortium name="US DOE Joint Genome Institute (JGI-PGF)"/>
            <person name="Walter F."/>
            <person name="Albersmeier A."/>
            <person name="Kalinowski J."/>
            <person name="Ruckert C."/>
        </authorList>
    </citation>
    <scope>NUCLEOTIDE SEQUENCE</scope>
    <source>
        <strain evidence="17">CGMCC 1.15760</strain>
    </source>
</reference>
<dbReference type="InterPro" id="IPR004358">
    <property type="entry name" value="Sig_transdc_His_kin-like_C"/>
</dbReference>
<dbReference type="GO" id="GO:0000155">
    <property type="term" value="F:phosphorelay sensor kinase activity"/>
    <property type="evidence" value="ECO:0007669"/>
    <property type="project" value="InterPro"/>
</dbReference>
<evidence type="ECO:0000256" key="8">
    <source>
        <dbReference type="ARBA" id="ARBA00022741"/>
    </source>
</evidence>
<accession>A0A917G2N0</accession>
<dbReference type="EMBL" id="BMJT01000004">
    <property type="protein sequence ID" value="GGG20087.1"/>
    <property type="molecule type" value="Genomic_DNA"/>
</dbReference>
<evidence type="ECO:0000256" key="7">
    <source>
        <dbReference type="ARBA" id="ARBA00022692"/>
    </source>
</evidence>
<protein>
    <recommendedName>
        <fullName evidence="3">histidine kinase</fullName>
        <ecNumber evidence="3">2.7.13.3</ecNumber>
    </recommendedName>
</protein>
<dbReference type="SUPFAM" id="SSF55874">
    <property type="entry name" value="ATPase domain of HSP90 chaperone/DNA topoisomerase II/histidine kinase"/>
    <property type="match status" value="1"/>
</dbReference>
<evidence type="ECO:0000256" key="10">
    <source>
        <dbReference type="ARBA" id="ARBA00022840"/>
    </source>
</evidence>
<evidence type="ECO:0000256" key="14">
    <source>
        <dbReference type="SAM" id="Phobius"/>
    </source>
</evidence>
<evidence type="ECO:0000313" key="18">
    <source>
        <dbReference type="Proteomes" id="UP000616608"/>
    </source>
</evidence>
<evidence type="ECO:0000259" key="15">
    <source>
        <dbReference type="PROSITE" id="PS50109"/>
    </source>
</evidence>
<evidence type="ECO:0000256" key="13">
    <source>
        <dbReference type="ARBA" id="ARBA00023136"/>
    </source>
</evidence>
<dbReference type="PROSITE" id="PS50112">
    <property type="entry name" value="PAS"/>
    <property type="match status" value="1"/>
</dbReference>
<keyword evidence="12" id="KW-0902">Two-component regulatory system</keyword>
<dbReference type="GO" id="GO:0006355">
    <property type="term" value="P:regulation of DNA-templated transcription"/>
    <property type="evidence" value="ECO:0007669"/>
    <property type="project" value="InterPro"/>
</dbReference>
<dbReference type="InterPro" id="IPR039506">
    <property type="entry name" value="SPOB_a"/>
</dbReference>
<dbReference type="PANTHER" id="PTHR43547:SF3">
    <property type="entry name" value="SENSOR PROTEIN CITS"/>
    <property type="match status" value="1"/>
</dbReference>
<evidence type="ECO:0000256" key="4">
    <source>
        <dbReference type="ARBA" id="ARBA00022475"/>
    </source>
</evidence>
<keyword evidence="8" id="KW-0547">Nucleotide-binding</keyword>
<feature type="domain" description="Histidine kinase" evidence="15">
    <location>
        <begin position="331"/>
        <end position="524"/>
    </location>
</feature>
<dbReference type="InterPro" id="IPR003594">
    <property type="entry name" value="HATPase_dom"/>
</dbReference>
<dbReference type="SUPFAM" id="SSF103190">
    <property type="entry name" value="Sensory domain-like"/>
    <property type="match status" value="1"/>
</dbReference>
<dbReference type="PANTHER" id="PTHR43547">
    <property type="entry name" value="TWO-COMPONENT HISTIDINE KINASE"/>
    <property type="match status" value="1"/>
</dbReference>
<keyword evidence="5" id="KW-0597">Phosphoprotein</keyword>
<dbReference type="InterPro" id="IPR029151">
    <property type="entry name" value="Sensor-like_sf"/>
</dbReference>
<evidence type="ECO:0000256" key="5">
    <source>
        <dbReference type="ARBA" id="ARBA00022553"/>
    </source>
</evidence>
<dbReference type="Proteomes" id="UP000616608">
    <property type="component" value="Unassembled WGS sequence"/>
</dbReference>
<name>A0A917G2N0_9BACI</name>
<keyword evidence="4" id="KW-1003">Cell membrane</keyword>
<reference evidence="17" key="2">
    <citation type="submission" date="2020-09" db="EMBL/GenBank/DDBJ databases">
        <authorList>
            <person name="Sun Q."/>
            <person name="Zhou Y."/>
        </authorList>
    </citation>
    <scope>NUCLEOTIDE SEQUENCE</scope>
    <source>
        <strain evidence="17">CGMCC 1.15760</strain>
    </source>
</reference>
<dbReference type="Pfam" id="PF02518">
    <property type="entry name" value="HATPase_c"/>
    <property type="match status" value="1"/>
</dbReference>
<evidence type="ECO:0000256" key="2">
    <source>
        <dbReference type="ARBA" id="ARBA00004651"/>
    </source>
</evidence>
<evidence type="ECO:0000256" key="11">
    <source>
        <dbReference type="ARBA" id="ARBA00022989"/>
    </source>
</evidence>
<dbReference type="Gene3D" id="3.30.450.20">
    <property type="entry name" value="PAS domain"/>
    <property type="match status" value="2"/>
</dbReference>
<dbReference type="InterPro" id="IPR033463">
    <property type="entry name" value="sCache_3"/>
</dbReference>